<gene>
    <name evidence="3" type="ORF">BSZ37_14245</name>
</gene>
<dbReference type="EMBL" id="MQWD01000001">
    <property type="protein sequence ID" value="PAP77516.1"/>
    <property type="molecule type" value="Genomic_DNA"/>
</dbReference>
<dbReference type="AlphaFoldDB" id="A0A271J1X6"/>
<keyword evidence="2" id="KW-0472">Membrane</keyword>
<feature type="region of interest" description="Disordered" evidence="1">
    <location>
        <begin position="1"/>
        <end position="25"/>
    </location>
</feature>
<dbReference type="RefSeq" id="WP_179299649.1">
    <property type="nucleotide sequence ID" value="NZ_MQWD01000001.1"/>
</dbReference>
<feature type="transmembrane region" description="Helical" evidence="2">
    <location>
        <begin position="50"/>
        <end position="73"/>
    </location>
</feature>
<feature type="transmembrane region" description="Helical" evidence="2">
    <location>
        <begin position="172"/>
        <end position="199"/>
    </location>
</feature>
<reference evidence="3 4" key="1">
    <citation type="submission" date="2016-11" db="EMBL/GenBank/DDBJ databases">
        <title>Study of marine rhodopsin-containing bacteria.</title>
        <authorList>
            <person name="Yoshizawa S."/>
            <person name="Kumagai Y."/>
            <person name="Kogure K."/>
        </authorList>
    </citation>
    <scope>NUCLEOTIDE SEQUENCE [LARGE SCALE GENOMIC DNA]</scope>
    <source>
        <strain evidence="3 4">SAORIC-28</strain>
    </source>
</reference>
<evidence type="ECO:0000256" key="2">
    <source>
        <dbReference type="SAM" id="Phobius"/>
    </source>
</evidence>
<keyword evidence="2" id="KW-0812">Transmembrane</keyword>
<evidence type="ECO:0000313" key="4">
    <source>
        <dbReference type="Proteomes" id="UP000216339"/>
    </source>
</evidence>
<keyword evidence="4" id="KW-1185">Reference proteome</keyword>
<dbReference type="Proteomes" id="UP000216339">
    <property type="component" value="Unassembled WGS sequence"/>
</dbReference>
<name>A0A271J1X6_9BACT</name>
<evidence type="ECO:0000313" key="3">
    <source>
        <dbReference type="EMBL" id="PAP77516.1"/>
    </source>
</evidence>
<keyword evidence="2" id="KW-1133">Transmembrane helix</keyword>
<feature type="transmembrane region" description="Helical" evidence="2">
    <location>
        <begin position="80"/>
        <end position="103"/>
    </location>
</feature>
<accession>A0A271J1X6</accession>
<sequence length="200" mass="20056">MDSPPSVSQASAAPVPADGPPSSGALAEAPPGALARLGRLLPGVDAIVRFAYRLAGVSGIAALLIVAAVLRWVPQLAAGVLVALGLLLLVPAAAVAIAGWTLADLASLPRQVREAALATTGREASREAVKGSRVVRLLKSLWAARGLALLTKGGWVKAVGALRFLRLASLPFALALLSAVALNGVVIVGGLVAVVLLILG</sequence>
<comment type="caution">
    <text evidence="3">The sequence shown here is derived from an EMBL/GenBank/DDBJ whole genome shotgun (WGS) entry which is preliminary data.</text>
</comment>
<protein>
    <submittedName>
        <fullName evidence="3">Uncharacterized protein</fullName>
    </submittedName>
</protein>
<evidence type="ECO:0000256" key="1">
    <source>
        <dbReference type="SAM" id="MobiDB-lite"/>
    </source>
</evidence>
<proteinExistence type="predicted"/>
<organism evidence="3 4">
    <name type="scientific">Rubrivirga marina</name>
    <dbReference type="NCBI Taxonomy" id="1196024"/>
    <lineage>
        <taxon>Bacteria</taxon>
        <taxon>Pseudomonadati</taxon>
        <taxon>Rhodothermota</taxon>
        <taxon>Rhodothermia</taxon>
        <taxon>Rhodothermales</taxon>
        <taxon>Rubricoccaceae</taxon>
        <taxon>Rubrivirga</taxon>
    </lineage>
</organism>